<feature type="transmembrane region" description="Helical" evidence="1">
    <location>
        <begin position="55"/>
        <end position="83"/>
    </location>
</feature>
<evidence type="ECO:0000313" key="3">
    <source>
        <dbReference type="Proteomes" id="UP000093523"/>
    </source>
</evidence>
<accession>A0A1B9P0E4</accession>
<dbReference type="Proteomes" id="UP000093523">
    <property type="component" value="Unassembled WGS sequence"/>
</dbReference>
<sequence length="98" mass="10597">MQLIFTVGLNYMNKIDRIGMIGAVVGFASLVYILANGSSLNMIHWPIEALSGLAFSFAWGFGVPVLVAYVFAVIIFIAVMFIGSSLGRIVAKKILNVQ</sequence>
<evidence type="ECO:0000256" key="1">
    <source>
        <dbReference type="SAM" id="Phobius"/>
    </source>
</evidence>
<dbReference type="EMBL" id="MAJU01000008">
    <property type="protein sequence ID" value="OCH21783.1"/>
    <property type="molecule type" value="Genomic_DNA"/>
</dbReference>
<feature type="transmembrane region" description="Helical" evidence="1">
    <location>
        <begin position="18"/>
        <end position="35"/>
    </location>
</feature>
<gene>
    <name evidence="2" type="ORF">A6E04_07940</name>
</gene>
<name>A0A1B9P0E4_ALILO</name>
<dbReference type="OrthoDB" id="6659017at2"/>
<keyword evidence="1" id="KW-0812">Transmembrane</keyword>
<comment type="caution">
    <text evidence="2">The sequence shown here is derived from an EMBL/GenBank/DDBJ whole genome shotgun (WGS) entry which is preliminary data.</text>
</comment>
<organism evidence="2 3">
    <name type="scientific">Aliivibrio logei</name>
    <name type="common">Vibrio logei</name>
    <dbReference type="NCBI Taxonomy" id="688"/>
    <lineage>
        <taxon>Bacteria</taxon>
        <taxon>Pseudomonadati</taxon>
        <taxon>Pseudomonadota</taxon>
        <taxon>Gammaproteobacteria</taxon>
        <taxon>Vibrionales</taxon>
        <taxon>Vibrionaceae</taxon>
        <taxon>Aliivibrio</taxon>
    </lineage>
</organism>
<protein>
    <submittedName>
        <fullName evidence="2">Uncharacterized protein</fullName>
    </submittedName>
</protein>
<proteinExistence type="predicted"/>
<dbReference type="STRING" id="688.A6E04_07940"/>
<evidence type="ECO:0000313" key="2">
    <source>
        <dbReference type="EMBL" id="OCH21783.1"/>
    </source>
</evidence>
<dbReference type="AlphaFoldDB" id="A0A1B9P0E4"/>
<keyword evidence="1" id="KW-1133">Transmembrane helix</keyword>
<keyword evidence="1" id="KW-0472">Membrane</keyword>
<reference evidence="2 3" key="1">
    <citation type="submission" date="2016-06" db="EMBL/GenBank/DDBJ databases">
        <authorList>
            <person name="Kjaerup R.B."/>
            <person name="Dalgaard T.S."/>
            <person name="Juul-Madsen H.R."/>
        </authorList>
    </citation>
    <scope>NUCLEOTIDE SEQUENCE [LARGE SCALE GENOMIC DNA]</scope>
    <source>
        <strain evidence="2 3">1S159</strain>
    </source>
</reference>